<keyword evidence="5" id="KW-0227">DNA damage</keyword>
<gene>
    <name evidence="15" type="ORF">BZG36_02180</name>
</gene>
<evidence type="ECO:0000313" key="16">
    <source>
        <dbReference type="Proteomes" id="UP000242875"/>
    </source>
</evidence>
<dbReference type="Gene3D" id="2.30.30.140">
    <property type="match status" value="1"/>
</dbReference>
<dbReference type="OrthoDB" id="124855at2759"/>
<evidence type="ECO:0000256" key="11">
    <source>
        <dbReference type="ARBA" id="ARBA00057322"/>
    </source>
</evidence>
<dbReference type="PROSITE" id="PS51640">
    <property type="entry name" value="MRG"/>
    <property type="match status" value="1"/>
</dbReference>
<dbReference type="InterPro" id="IPR026541">
    <property type="entry name" value="MRG_dom"/>
</dbReference>
<evidence type="ECO:0000256" key="12">
    <source>
        <dbReference type="ARBA" id="ARBA00072864"/>
    </source>
</evidence>
<dbReference type="SMART" id="SM00298">
    <property type="entry name" value="CHROMO"/>
    <property type="match status" value="1"/>
</dbReference>
<dbReference type="InterPro" id="IPR053820">
    <property type="entry name" value="MSL3_chromo-like"/>
</dbReference>
<evidence type="ECO:0000256" key="6">
    <source>
        <dbReference type="ARBA" id="ARBA00022853"/>
    </source>
</evidence>
<evidence type="ECO:0000313" key="15">
    <source>
        <dbReference type="EMBL" id="OZJ04196.1"/>
    </source>
</evidence>
<name>A0A261Y0T2_9FUNG</name>
<protein>
    <recommendedName>
        <fullName evidence="4">Chromatin modification-related protein EAF3</fullName>
    </recommendedName>
    <alternativeName>
        <fullName evidence="12">Chromatin modification-related protein eaf3</fullName>
    </alternativeName>
</protein>
<dbReference type="GO" id="GO:0006355">
    <property type="term" value="P:regulation of DNA-templated transcription"/>
    <property type="evidence" value="ECO:0007669"/>
    <property type="project" value="InterPro"/>
</dbReference>
<dbReference type="InterPro" id="IPR008676">
    <property type="entry name" value="MRG"/>
</dbReference>
<dbReference type="InterPro" id="IPR000953">
    <property type="entry name" value="Chromo/chromo_shadow_dom"/>
</dbReference>
<keyword evidence="10" id="KW-0539">Nucleus</keyword>
<dbReference type="EMBL" id="MVBO01000050">
    <property type="protein sequence ID" value="OZJ04196.1"/>
    <property type="molecule type" value="Genomic_DNA"/>
</dbReference>
<evidence type="ECO:0000256" key="3">
    <source>
        <dbReference type="ARBA" id="ARBA00011353"/>
    </source>
</evidence>
<reference evidence="15 16" key="1">
    <citation type="journal article" date="2017" name="Mycologia">
        <title>Bifiguratus adelaidae, gen. et sp. nov., a new member of Mucoromycotina in endophytic and soil-dwelling habitats.</title>
        <authorList>
            <person name="Torres-Cruz T.J."/>
            <person name="Billingsley Tobias T.L."/>
            <person name="Almatruk M."/>
            <person name="Hesse C."/>
            <person name="Kuske C.R."/>
            <person name="Desiro A."/>
            <person name="Benucci G.M."/>
            <person name="Bonito G."/>
            <person name="Stajich J.E."/>
            <person name="Dunlap C."/>
            <person name="Arnold A.E."/>
            <person name="Porras-Alfaro A."/>
        </authorList>
    </citation>
    <scope>NUCLEOTIDE SEQUENCE [LARGE SCALE GENOMIC DNA]</scope>
    <source>
        <strain evidence="15 16">AZ0501</strain>
    </source>
</reference>
<evidence type="ECO:0000256" key="8">
    <source>
        <dbReference type="ARBA" id="ARBA00023163"/>
    </source>
</evidence>
<comment type="similarity">
    <text evidence="2">Belongs to the MRG family.</text>
</comment>
<keyword evidence="6" id="KW-0156">Chromatin regulator</keyword>
<dbReference type="GO" id="GO:0035267">
    <property type="term" value="C:NuA4 histone acetyltransferase complex"/>
    <property type="evidence" value="ECO:0007669"/>
    <property type="project" value="TreeGrafter"/>
</dbReference>
<evidence type="ECO:0000256" key="9">
    <source>
        <dbReference type="ARBA" id="ARBA00023204"/>
    </source>
</evidence>
<evidence type="ECO:0000256" key="5">
    <source>
        <dbReference type="ARBA" id="ARBA00022763"/>
    </source>
</evidence>
<dbReference type="AlphaFoldDB" id="A0A261Y0T2"/>
<evidence type="ECO:0000259" key="14">
    <source>
        <dbReference type="SMART" id="SM00298"/>
    </source>
</evidence>
<keyword evidence="9" id="KW-0234">DNA repair</keyword>
<feature type="region of interest" description="Disordered" evidence="13">
    <location>
        <begin position="80"/>
        <end position="117"/>
    </location>
</feature>
<dbReference type="GO" id="GO:0006325">
    <property type="term" value="P:chromatin organization"/>
    <property type="evidence" value="ECO:0007669"/>
    <property type="project" value="UniProtKB-KW"/>
</dbReference>
<evidence type="ECO:0000256" key="4">
    <source>
        <dbReference type="ARBA" id="ARBA00018505"/>
    </source>
</evidence>
<dbReference type="GO" id="GO:0006281">
    <property type="term" value="P:DNA repair"/>
    <property type="evidence" value="ECO:0007669"/>
    <property type="project" value="UniProtKB-KW"/>
</dbReference>
<dbReference type="FunFam" id="1.10.274.30:FF:000004">
    <property type="entry name" value="Putative Chromatin modification-related protein eaf3"/>
    <property type="match status" value="1"/>
</dbReference>
<comment type="subcellular location">
    <subcellularLocation>
        <location evidence="1">Nucleus</location>
    </subcellularLocation>
</comment>
<keyword evidence="7" id="KW-0805">Transcription regulation</keyword>
<dbReference type="Pfam" id="PF05712">
    <property type="entry name" value="MRG"/>
    <property type="match status" value="1"/>
</dbReference>
<proteinExistence type="inferred from homology"/>
<dbReference type="PANTHER" id="PTHR10880">
    <property type="entry name" value="MORTALITY FACTOR 4-LIKE PROTEIN"/>
    <property type="match status" value="1"/>
</dbReference>
<evidence type="ECO:0000256" key="2">
    <source>
        <dbReference type="ARBA" id="ARBA00009093"/>
    </source>
</evidence>
<comment type="subunit">
    <text evidence="3">Component of the NuA4 histone acetyltransferase complex.</text>
</comment>
<dbReference type="Proteomes" id="UP000242875">
    <property type="component" value="Unassembled WGS sequence"/>
</dbReference>
<dbReference type="GO" id="GO:0032221">
    <property type="term" value="C:Rpd3S complex"/>
    <property type="evidence" value="ECO:0007669"/>
    <property type="project" value="TreeGrafter"/>
</dbReference>
<sequence length="293" mass="34440">MLAFKEDEKILCFHGPLIYEAKVLKAENWEEKDSETGETGPHYYVHYKGWKQSWDEWVPESRALKFNEANLSRQQQLRELHLQKKKPTKTTGSPADRHESERGSRKRARDHSIDKEEDYMKRPEIKIPVPDALKAQLVDDWENVTKNQQLVPLPRSPTVVQLLDQYKTSKTDKKGDGRTEEILTEVVKGIKLYFDKALGNMLLYRFERNQYVEIRKKYAGKEMSEIYGAEHLLRLFVQMPSLIAQTNMEQDTIALLRDHLSEFMKFLLKHQKQFFLSEYENATPGYVSQTKSN</sequence>
<keyword evidence="8" id="KW-0804">Transcription</keyword>
<dbReference type="Gene3D" id="1.10.274.30">
    <property type="entry name" value="MRG domain"/>
    <property type="match status" value="1"/>
</dbReference>
<comment type="function">
    <text evidence="11">Involved in deacetylation of histones, chromatin assembly and chromosome segregation. May act as a transcriptional oscillator, directing histone deacetylases to specific chromosomal domains. Component of the NuA4 histone acetyltransferase complex which is involved in transcriptional activation of selected genes principally by acetylation of nucleosomal histone H4 and H2A. The NuA4 complex is also involved in DNA repair.</text>
</comment>
<dbReference type="SUPFAM" id="SSF54160">
    <property type="entry name" value="Chromo domain-like"/>
    <property type="match status" value="1"/>
</dbReference>
<evidence type="ECO:0000256" key="13">
    <source>
        <dbReference type="SAM" id="MobiDB-lite"/>
    </source>
</evidence>
<dbReference type="InterPro" id="IPR038217">
    <property type="entry name" value="MRG_C_sf"/>
</dbReference>
<dbReference type="InterPro" id="IPR016197">
    <property type="entry name" value="Chromo-like_dom_sf"/>
</dbReference>
<accession>A0A261Y0T2</accession>
<evidence type="ECO:0000256" key="7">
    <source>
        <dbReference type="ARBA" id="ARBA00023015"/>
    </source>
</evidence>
<comment type="caution">
    <text evidence="15">The sequence shown here is derived from an EMBL/GenBank/DDBJ whole genome shotgun (WGS) entry which is preliminary data.</text>
</comment>
<dbReference type="CDD" id="cd18983">
    <property type="entry name" value="CBD_MSL3_like"/>
    <property type="match status" value="1"/>
</dbReference>
<feature type="domain" description="Chromo" evidence="14">
    <location>
        <begin position="18"/>
        <end position="79"/>
    </location>
</feature>
<evidence type="ECO:0000256" key="10">
    <source>
        <dbReference type="ARBA" id="ARBA00023242"/>
    </source>
</evidence>
<organism evidence="15 16">
    <name type="scientific">Bifiguratus adelaidae</name>
    <dbReference type="NCBI Taxonomy" id="1938954"/>
    <lineage>
        <taxon>Eukaryota</taxon>
        <taxon>Fungi</taxon>
        <taxon>Fungi incertae sedis</taxon>
        <taxon>Mucoromycota</taxon>
        <taxon>Mucoromycotina</taxon>
        <taxon>Endogonomycetes</taxon>
        <taxon>Endogonales</taxon>
        <taxon>Endogonales incertae sedis</taxon>
        <taxon>Bifiguratus</taxon>
    </lineage>
</organism>
<evidence type="ECO:0000256" key="1">
    <source>
        <dbReference type="ARBA" id="ARBA00004123"/>
    </source>
</evidence>
<keyword evidence="16" id="KW-1185">Reference proteome</keyword>
<dbReference type="Pfam" id="PF22732">
    <property type="entry name" value="MSL3_chromo-like"/>
    <property type="match status" value="1"/>
</dbReference>
<dbReference type="PIRSF" id="PIRSF038133">
    <property type="entry name" value="HAT_Nua4_EAF3/MRG15"/>
    <property type="match status" value="1"/>
</dbReference>
<dbReference type="PANTHER" id="PTHR10880:SF15">
    <property type="entry name" value="MSL COMPLEX SUBUNIT 3"/>
    <property type="match status" value="1"/>
</dbReference>